<evidence type="ECO:0000313" key="1">
    <source>
        <dbReference type="EMBL" id="MBX61676.1"/>
    </source>
</evidence>
<protein>
    <submittedName>
        <fullName evidence="1">Uncharacterized protein</fullName>
    </submittedName>
</protein>
<sequence length="37" mass="4351">MKVEPNRTRTNQNSWIAIAMATFRSTPNYTCRLYCVI</sequence>
<name>A0A2P2Q3W6_RHIMU</name>
<accession>A0A2P2Q3W6</accession>
<proteinExistence type="predicted"/>
<reference evidence="1" key="1">
    <citation type="submission" date="2018-02" db="EMBL/GenBank/DDBJ databases">
        <title>Rhizophora mucronata_Transcriptome.</title>
        <authorList>
            <person name="Meera S.P."/>
            <person name="Sreeshan A."/>
            <person name="Augustine A."/>
        </authorList>
    </citation>
    <scope>NUCLEOTIDE SEQUENCE</scope>
    <source>
        <tissue evidence="1">Leaf</tissue>
    </source>
</reference>
<organism evidence="1">
    <name type="scientific">Rhizophora mucronata</name>
    <name type="common">Asiatic mangrove</name>
    <dbReference type="NCBI Taxonomy" id="61149"/>
    <lineage>
        <taxon>Eukaryota</taxon>
        <taxon>Viridiplantae</taxon>
        <taxon>Streptophyta</taxon>
        <taxon>Embryophyta</taxon>
        <taxon>Tracheophyta</taxon>
        <taxon>Spermatophyta</taxon>
        <taxon>Magnoliopsida</taxon>
        <taxon>eudicotyledons</taxon>
        <taxon>Gunneridae</taxon>
        <taxon>Pentapetalae</taxon>
        <taxon>rosids</taxon>
        <taxon>fabids</taxon>
        <taxon>Malpighiales</taxon>
        <taxon>Rhizophoraceae</taxon>
        <taxon>Rhizophora</taxon>
    </lineage>
</organism>
<dbReference type="EMBL" id="GGEC01081192">
    <property type="protein sequence ID" value="MBX61676.1"/>
    <property type="molecule type" value="Transcribed_RNA"/>
</dbReference>
<dbReference type="AlphaFoldDB" id="A0A2P2Q3W6"/>